<evidence type="ECO:0000259" key="9">
    <source>
        <dbReference type="PROSITE" id="PS50928"/>
    </source>
</evidence>
<evidence type="ECO:0000313" key="10">
    <source>
        <dbReference type="EMBL" id="PSL08388.1"/>
    </source>
</evidence>
<feature type="transmembrane region" description="Helical" evidence="7">
    <location>
        <begin position="135"/>
        <end position="154"/>
    </location>
</feature>
<evidence type="ECO:0000256" key="5">
    <source>
        <dbReference type="ARBA" id="ARBA00022989"/>
    </source>
</evidence>
<dbReference type="SUPFAM" id="SSF161098">
    <property type="entry name" value="MetI-like"/>
    <property type="match status" value="1"/>
</dbReference>
<accession>A0A2P8EFZ4</accession>
<dbReference type="PANTHER" id="PTHR30193:SF37">
    <property type="entry name" value="INNER MEMBRANE ABC TRANSPORTER PERMEASE PROTEIN YCJO"/>
    <property type="match status" value="1"/>
</dbReference>
<keyword evidence="11" id="KW-1185">Reference proteome</keyword>
<feature type="transmembrane region" description="Helical" evidence="7">
    <location>
        <begin position="36"/>
        <end position="55"/>
    </location>
</feature>
<organism evidence="10 11">
    <name type="scientific">Haloactinopolyspora alba</name>
    <dbReference type="NCBI Taxonomy" id="648780"/>
    <lineage>
        <taxon>Bacteria</taxon>
        <taxon>Bacillati</taxon>
        <taxon>Actinomycetota</taxon>
        <taxon>Actinomycetes</taxon>
        <taxon>Jiangellales</taxon>
        <taxon>Jiangellaceae</taxon>
        <taxon>Haloactinopolyspora</taxon>
    </lineage>
</organism>
<evidence type="ECO:0000256" key="3">
    <source>
        <dbReference type="ARBA" id="ARBA00022475"/>
    </source>
</evidence>
<evidence type="ECO:0000256" key="4">
    <source>
        <dbReference type="ARBA" id="ARBA00022692"/>
    </source>
</evidence>
<protein>
    <submittedName>
        <fullName evidence="10">Carbohydrate ABC transporter membrane protein 1 (CUT1 family)</fullName>
    </submittedName>
</protein>
<evidence type="ECO:0000313" key="11">
    <source>
        <dbReference type="Proteomes" id="UP000243528"/>
    </source>
</evidence>
<dbReference type="Pfam" id="PF00528">
    <property type="entry name" value="BPD_transp_1"/>
    <property type="match status" value="1"/>
</dbReference>
<dbReference type="GO" id="GO:0055085">
    <property type="term" value="P:transmembrane transport"/>
    <property type="evidence" value="ECO:0007669"/>
    <property type="project" value="InterPro"/>
</dbReference>
<comment type="caution">
    <text evidence="10">The sequence shown here is derived from an EMBL/GenBank/DDBJ whole genome shotgun (WGS) entry which is preliminary data.</text>
</comment>
<dbReference type="Gene3D" id="1.10.3720.10">
    <property type="entry name" value="MetI-like"/>
    <property type="match status" value="1"/>
</dbReference>
<dbReference type="CDD" id="cd06261">
    <property type="entry name" value="TM_PBP2"/>
    <property type="match status" value="1"/>
</dbReference>
<dbReference type="InterPro" id="IPR000515">
    <property type="entry name" value="MetI-like"/>
</dbReference>
<keyword evidence="3" id="KW-1003">Cell membrane</keyword>
<feature type="transmembrane region" description="Helical" evidence="7">
    <location>
        <begin position="185"/>
        <end position="209"/>
    </location>
</feature>
<evidence type="ECO:0000256" key="1">
    <source>
        <dbReference type="ARBA" id="ARBA00004651"/>
    </source>
</evidence>
<keyword evidence="4 7" id="KW-0812">Transmembrane</keyword>
<name>A0A2P8EFZ4_9ACTN</name>
<dbReference type="GO" id="GO:0005886">
    <property type="term" value="C:plasma membrane"/>
    <property type="evidence" value="ECO:0007669"/>
    <property type="project" value="UniProtKB-SubCell"/>
</dbReference>
<dbReference type="InterPro" id="IPR035906">
    <property type="entry name" value="MetI-like_sf"/>
</dbReference>
<keyword evidence="5 7" id="KW-1133">Transmembrane helix</keyword>
<dbReference type="PANTHER" id="PTHR30193">
    <property type="entry name" value="ABC TRANSPORTER PERMEASE PROTEIN"/>
    <property type="match status" value="1"/>
</dbReference>
<dbReference type="InterPro" id="IPR051393">
    <property type="entry name" value="ABC_transporter_permease"/>
</dbReference>
<keyword evidence="6 7" id="KW-0472">Membrane</keyword>
<dbReference type="Proteomes" id="UP000243528">
    <property type="component" value="Unassembled WGS sequence"/>
</dbReference>
<proteinExistence type="inferred from homology"/>
<evidence type="ECO:0000256" key="8">
    <source>
        <dbReference type="SAM" id="MobiDB-lite"/>
    </source>
</evidence>
<reference evidence="10 11" key="1">
    <citation type="submission" date="2018-03" db="EMBL/GenBank/DDBJ databases">
        <title>Genomic Encyclopedia of Archaeal and Bacterial Type Strains, Phase II (KMG-II): from individual species to whole genera.</title>
        <authorList>
            <person name="Goeker M."/>
        </authorList>
    </citation>
    <scope>NUCLEOTIDE SEQUENCE [LARGE SCALE GENOMIC DNA]</scope>
    <source>
        <strain evidence="10 11">DSM 45211</strain>
    </source>
</reference>
<dbReference type="AlphaFoldDB" id="A0A2P8EFZ4"/>
<dbReference type="EMBL" id="PYGE01000001">
    <property type="protein sequence ID" value="PSL08388.1"/>
    <property type="molecule type" value="Genomic_DNA"/>
</dbReference>
<feature type="region of interest" description="Disordered" evidence="8">
    <location>
        <begin position="1"/>
        <end position="29"/>
    </location>
</feature>
<feature type="transmembrane region" description="Helical" evidence="7">
    <location>
        <begin position="289"/>
        <end position="309"/>
    </location>
</feature>
<gene>
    <name evidence="10" type="ORF">CLV30_101360</name>
</gene>
<sequence length="321" mass="35619">MPTTTEPEWSTESARSPGHGRTSGRRGRRRAGRVHPALYLFPLPALAIYVVFFAMPTLQAVQYSGTNWDGFSADYDNVGLGNFERILTGDDLFMNALTNNLKFMLVVVVFQTIFALGLAIFLVKNTTASTLLRGLFFFPTVLSSVSVAYTWKFIYDPNFGLANRVLEFVGLEQFTSSYLGNDTAAIYWVAITQIWFHAGQMMVIFIAGLQSVPAELYEVAEIDGAGKWKQFTAITWPMIAPATAIVVAYTTIQSFKAFDLILGLSGNPPRYSMDILSTRIYTGFANSEFGYAAAESLIFMAFIAAVVLAQRRILKFTQKDV</sequence>
<comment type="similarity">
    <text evidence="7">Belongs to the binding-protein-dependent transport system permease family.</text>
</comment>
<keyword evidence="2 7" id="KW-0813">Transport</keyword>
<dbReference type="RefSeq" id="WP_205740370.1">
    <property type="nucleotide sequence ID" value="NZ_ML142897.1"/>
</dbReference>
<feature type="compositionally biased region" description="Low complexity" evidence="8">
    <location>
        <begin position="1"/>
        <end position="20"/>
    </location>
</feature>
<feature type="transmembrane region" description="Helical" evidence="7">
    <location>
        <begin position="230"/>
        <end position="252"/>
    </location>
</feature>
<dbReference type="PROSITE" id="PS50928">
    <property type="entry name" value="ABC_TM1"/>
    <property type="match status" value="1"/>
</dbReference>
<comment type="subcellular location">
    <subcellularLocation>
        <location evidence="1 7">Cell membrane</location>
        <topology evidence="1 7">Multi-pass membrane protein</topology>
    </subcellularLocation>
</comment>
<evidence type="ECO:0000256" key="6">
    <source>
        <dbReference type="ARBA" id="ARBA00023136"/>
    </source>
</evidence>
<evidence type="ECO:0000256" key="7">
    <source>
        <dbReference type="RuleBase" id="RU363032"/>
    </source>
</evidence>
<feature type="transmembrane region" description="Helical" evidence="7">
    <location>
        <begin position="103"/>
        <end position="123"/>
    </location>
</feature>
<feature type="domain" description="ABC transmembrane type-1" evidence="9">
    <location>
        <begin position="97"/>
        <end position="310"/>
    </location>
</feature>
<evidence type="ECO:0000256" key="2">
    <source>
        <dbReference type="ARBA" id="ARBA00022448"/>
    </source>
</evidence>